<dbReference type="Proteomes" id="UP000887580">
    <property type="component" value="Unplaced"/>
</dbReference>
<organism evidence="1 2">
    <name type="scientific">Panagrolaimus sp. PS1159</name>
    <dbReference type="NCBI Taxonomy" id="55785"/>
    <lineage>
        <taxon>Eukaryota</taxon>
        <taxon>Metazoa</taxon>
        <taxon>Ecdysozoa</taxon>
        <taxon>Nematoda</taxon>
        <taxon>Chromadorea</taxon>
        <taxon>Rhabditida</taxon>
        <taxon>Tylenchina</taxon>
        <taxon>Panagrolaimomorpha</taxon>
        <taxon>Panagrolaimoidea</taxon>
        <taxon>Panagrolaimidae</taxon>
        <taxon>Panagrolaimus</taxon>
    </lineage>
</organism>
<proteinExistence type="predicted"/>
<reference evidence="2" key="1">
    <citation type="submission" date="2022-11" db="UniProtKB">
        <authorList>
            <consortium name="WormBaseParasite"/>
        </authorList>
    </citation>
    <scope>IDENTIFICATION</scope>
</reference>
<name>A0AC35FMM4_9BILA</name>
<sequence length="623" mass="71016">MPEFSGLEYLDFSLEILRRLPSKKVNWKEYSETSLEKYRNTTEETNTIINGIEIARGFAALGIVSDGKTNKEILRLLNYACFRAGKREPLEECLQKIQLFLEAKNQNSNNKNAIRLFFEQRDVTSFDKEIIKKLDENFLEKLPVGITPENSNKHVLHECNFVCDPSGMVTKSKIDAEICNATEKTIKKVIRADLAPDWRARFLLAVASDENFQLKNDTPPESVTGYFYDSSKKENKSWCTFVKVKVFARISETKDFSVFEILTTNEKETLIIILPKNELIKQFLQNLTAEKIANLIKNCSGEGDFVEKEAIIPKLSIPGSFGLRTILEKKISFFSNIFQSTDPFSISRIFCPFKAEFTKIIGKKMEACFVFPLYEFYCKFRCYMKFEKPGECQNTPNITPLPSPTPDIPPQQQQIDVPTTQQNSVINIDTHTNTNGIINTGKILLVHSKNDPLKVAIVGKITLNPTGQIPNNNSQMNTMSQRRRLFNPRVRTPPSLASPRLPLPLSNMPEPLSNMPEPPKKSQLDDSIYNPPDIRPLATFKHSITIEDEISGSFKHNSTMHPRNKNVSGDDLKHKLNADITLTHPFLFLIVSNSIIDNNEVRIPKFIGRFTNVDEVFDESWTK</sequence>
<dbReference type="WBParaSite" id="PS1159_v2.g19028.t1">
    <property type="protein sequence ID" value="PS1159_v2.g19028.t1"/>
    <property type="gene ID" value="PS1159_v2.g19028"/>
</dbReference>
<evidence type="ECO:0000313" key="1">
    <source>
        <dbReference type="Proteomes" id="UP000887580"/>
    </source>
</evidence>
<protein>
    <submittedName>
        <fullName evidence="2">Serpin domain-containing protein</fullName>
    </submittedName>
</protein>
<accession>A0AC35FMM4</accession>
<evidence type="ECO:0000313" key="2">
    <source>
        <dbReference type="WBParaSite" id="PS1159_v2.g19028.t1"/>
    </source>
</evidence>